<dbReference type="EMBL" id="AOKG01000488">
    <property type="protein sequence ID" value="EPN60382.1"/>
    <property type="molecule type" value="Genomic_DNA"/>
</dbReference>
<feature type="non-terminal residue" evidence="2">
    <location>
        <position position="51"/>
    </location>
</feature>
<reference evidence="2 3" key="1">
    <citation type="journal article" date="2013" name="PLoS Pathog.">
        <title>Genomic analysis of the Kiwifruit pathogen Pseudomonas syringae pv. actinidiae provides insight into the origins of an emergent plant disease.</title>
        <authorList>
            <person name="McCann H.C."/>
            <person name="Rikkerink E.H."/>
            <person name="Bertels F."/>
            <person name="Fiers M."/>
            <person name="Lu A."/>
            <person name="Rees-George J."/>
            <person name="Andersen M.T."/>
            <person name="Gleave A.P."/>
            <person name="Haubold B."/>
            <person name="Wohlers M.W."/>
            <person name="Guttman D.S."/>
            <person name="Wang P.W."/>
            <person name="Straub C."/>
            <person name="Vanneste J.L."/>
            <person name="Rainey P.B."/>
            <person name="Templeton M.D."/>
        </authorList>
    </citation>
    <scope>NUCLEOTIDE SEQUENCE [LARGE SCALE GENOMIC DNA]</scope>
    <source>
        <strain evidence="2 3">ICMP 18807</strain>
    </source>
</reference>
<gene>
    <name evidence="2" type="ORF">A244_07730</name>
</gene>
<comment type="caution">
    <text evidence="2">The sequence shown here is derived from an EMBL/GenBank/DDBJ whole genome shotgun (WGS) entry which is preliminary data.</text>
</comment>
<feature type="transmembrane region" description="Helical" evidence="1">
    <location>
        <begin position="12"/>
        <end position="36"/>
    </location>
</feature>
<keyword evidence="1" id="KW-0472">Membrane</keyword>
<proteinExistence type="predicted"/>
<name>S6UXZ5_PSESF</name>
<keyword evidence="1" id="KW-1133">Transmembrane helix</keyword>
<keyword evidence="1" id="KW-0812">Transmembrane</keyword>
<dbReference type="Proteomes" id="UP000015729">
    <property type="component" value="Unassembled WGS sequence"/>
</dbReference>
<organism evidence="2 3">
    <name type="scientific">Pseudomonas syringae pv. actinidiae ICMP 18807</name>
    <dbReference type="NCBI Taxonomy" id="1194404"/>
    <lineage>
        <taxon>Bacteria</taxon>
        <taxon>Pseudomonadati</taxon>
        <taxon>Pseudomonadota</taxon>
        <taxon>Gammaproteobacteria</taxon>
        <taxon>Pseudomonadales</taxon>
        <taxon>Pseudomonadaceae</taxon>
        <taxon>Pseudomonas</taxon>
        <taxon>Pseudomonas syringae</taxon>
    </lineage>
</organism>
<evidence type="ECO:0000313" key="2">
    <source>
        <dbReference type="EMBL" id="EPN60382.1"/>
    </source>
</evidence>
<evidence type="ECO:0000313" key="3">
    <source>
        <dbReference type="Proteomes" id="UP000015729"/>
    </source>
</evidence>
<dbReference type="AlphaFoldDB" id="S6UXZ5"/>
<accession>S6UXZ5</accession>
<protein>
    <submittedName>
        <fullName evidence="2">Iron ABC transporter permease</fullName>
    </submittedName>
</protein>
<sequence length="51" mass="5145">MAPTPAIRSGVSLANLGYALPGSVLAVSIMLAFSYLDRALVVPLSGWLGGA</sequence>
<evidence type="ECO:0000256" key="1">
    <source>
        <dbReference type="SAM" id="Phobius"/>
    </source>
</evidence>